<evidence type="ECO:0000256" key="2">
    <source>
        <dbReference type="ARBA" id="ARBA00013194"/>
    </source>
</evidence>
<feature type="compositionally biased region" description="Basic residues" evidence="6">
    <location>
        <begin position="204"/>
        <end position="224"/>
    </location>
</feature>
<dbReference type="AlphaFoldDB" id="A0A0B7A3R8"/>
<dbReference type="FunFam" id="3.10.50.40:FF:000006">
    <property type="entry name" value="Peptidyl-prolyl cis-trans isomerase"/>
    <property type="match status" value="1"/>
</dbReference>
<evidence type="ECO:0000256" key="8">
    <source>
        <dbReference type="SAM" id="SignalP"/>
    </source>
</evidence>
<sequence>MHVKVFQILFALPLLSLVVLVASQEPKKSKFKRIKEIEDEEVLLKLKQKKLVTLQMSKPEDCHVLTENQDEVQVHYTGYLETGEIFDSSETSGKDPITFILGSKQVIRGWDEGLLNMCVGEKRRLIIPPDLAYGKTGFPPVIPSDATLLFEVTLLGLNKQGFGSNLGDIQSLLQLGKFLLLPAAILYVFYYLYGRYKEEEAKSSKGHKLQSRGKNSRKRKIVSD</sequence>
<dbReference type="PROSITE" id="PS50059">
    <property type="entry name" value="FKBP_PPIASE"/>
    <property type="match status" value="1"/>
</dbReference>
<dbReference type="SUPFAM" id="SSF54534">
    <property type="entry name" value="FKBP-like"/>
    <property type="match status" value="1"/>
</dbReference>
<feature type="chain" id="PRO_5002112579" description="peptidylprolyl isomerase" evidence="8">
    <location>
        <begin position="24"/>
        <end position="224"/>
    </location>
</feature>
<dbReference type="PANTHER" id="PTHR45779:SF5">
    <property type="entry name" value="PEPTIDYLPROLYL ISOMERASE"/>
    <property type="match status" value="1"/>
</dbReference>
<dbReference type="InterPro" id="IPR044609">
    <property type="entry name" value="FKBP2/11"/>
</dbReference>
<evidence type="ECO:0000259" key="9">
    <source>
        <dbReference type="PROSITE" id="PS50059"/>
    </source>
</evidence>
<accession>A0A0B7A3R8</accession>
<dbReference type="InterPro" id="IPR046357">
    <property type="entry name" value="PPIase_dom_sf"/>
</dbReference>
<feature type="region of interest" description="Disordered" evidence="6">
    <location>
        <begin position="201"/>
        <end position="224"/>
    </location>
</feature>
<name>A0A0B7A3R8_9EUPU</name>
<keyword evidence="3 5" id="KW-0697">Rotamase</keyword>
<dbReference type="Gene3D" id="3.10.50.40">
    <property type="match status" value="1"/>
</dbReference>
<organism evidence="10">
    <name type="scientific">Arion vulgaris</name>
    <dbReference type="NCBI Taxonomy" id="1028688"/>
    <lineage>
        <taxon>Eukaryota</taxon>
        <taxon>Metazoa</taxon>
        <taxon>Spiralia</taxon>
        <taxon>Lophotrochozoa</taxon>
        <taxon>Mollusca</taxon>
        <taxon>Gastropoda</taxon>
        <taxon>Heterobranchia</taxon>
        <taxon>Euthyneura</taxon>
        <taxon>Panpulmonata</taxon>
        <taxon>Eupulmonata</taxon>
        <taxon>Stylommatophora</taxon>
        <taxon>Helicina</taxon>
        <taxon>Arionoidea</taxon>
        <taxon>Arionidae</taxon>
        <taxon>Arion</taxon>
    </lineage>
</organism>
<keyword evidence="8" id="KW-0732">Signal</keyword>
<dbReference type="InterPro" id="IPR001179">
    <property type="entry name" value="PPIase_FKBP_dom"/>
</dbReference>
<dbReference type="GO" id="GO:0003755">
    <property type="term" value="F:peptidyl-prolyl cis-trans isomerase activity"/>
    <property type="evidence" value="ECO:0007669"/>
    <property type="project" value="UniProtKB-KW"/>
</dbReference>
<evidence type="ECO:0000256" key="1">
    <source>
        <dbReference type="ARBA" id="ARBA00000971"/>
    </source>
</evidence>
<dbReference type="Pfam" id="PF00254">
    <property type="entry name" value="FKBP_C"/>
    <property type="match status" value="1"/>
</dbReference>
<keyword evidence="7" id="KW-0812">Transmembrane</keyword>
<feature type="domain" description="PPIase FKBP-type" evidence="9">
    <location>
        <begin position="69"/>
        <end position="158"/>
    </location>
</feature>
<reference evidence="10" key="1">
    <citation type="submission" date="2014-12" db="EMBL/GenBank/DDBJ databases">
        <title>Insight into the proteome of Arion vulgaris.</title>
        <authorList>
            <person name="Aradska J."/>
            <person name="Bulat T."/>
            <person name="Smidak R."/>
            <person name="Sarate P."/>
            <person name="Gangsoo J."/>
            <person name="Sialana F."/>
            <person name="Bilban M."/>
            <person name="Lubec G."/>
        </authorList>
    </citation>
    <scope>NUCLEOTIDE SEQUENCE</scope>
    <source>
        <tissue evidence="10">Skin</tissue>
    </source>
</reference>
<feature type="transmembrane region" description="Helical" evidence="7">
    <location>
        <begin position="175"/>
        <end position="193"/>
    </location>
</feature>
<evidence type="ECO:0000256" key="7">
    <source>
        <dbReference type="SAM" id="Phobius"/>
    </source>
</evidence>
<gene>
    <name evidence="10" type="primary">ORF94794</name>
</gene>
<comment type="catalytic activity">
    <reaction evidence="1 5">
        <text>[protein]-peptidylproline (omega=180) = [protein]-peptidylproline (omega=0)</text>
        <dbReference type="Rhea" id="RHEA:16237"/>
        <dbReference type="Rhea" id="RHEA-COMP:10747"/>
        <dbReference type="Rhea" id="RHEA-COMP:10748"/>
        <dbReference type="ChEBI" id="CHEBI:83833"/>
        <dbReference type="ChEBI" id="CHEBI:83834"/>
        <dbReference type="EC" id="5.2.1.8"/>
    </reaction>
</comment>
<proteinExistence type="predicted"/>
<protein>
    <recommendedName>
        <fullName evidence="2 5">peptidylprolyl isomerase</fullName>
        <ecNumber evidence="2 5">5.2.1.8</ecNumber>
    </recommendedName>
</protein>
<dbReference type="EC" id="5.2.1.8" evidence="2 5"/>
<dbReference type="GO" id="GO:0005783">
    <property type="term" value="C:endoplasmic reticulum"/>
    <property type="evidence" value="ECO:0007669"/>
    <property type="project" value="TreeGrafter"/>
</dbReference>
<evidence type="ECO:0000256" key="4">
    <source>
        <dbReference type="ARBA" id="ARBA00023235"/>
    </source>
</evidence>
<evidence type="ECO:0000256" key="3">
    <source>
        <dbReference type="ARBA" id="ARBA00023110"/>
    </source>
</evidence>
<dbReference type="PANTHER" id="PTHR45779">
    <property type="entry name" value="PEPTIDYLPROLYL ISOMERASE"/>
    <property type="match status" value="1"/>
</dbReference>
<feature type="signal peptide" evidence="8">
    <location>
        <begin position="1"/>
        <end position="23"/>
    </location>
</feature>
<keyword evidence="7" id="KW-0472">Membrane</keyword>
<keyword evidence="4 5" id="KW-0413">Isomerase</keyword>
<evidence type="ECO:0000256" key="6">
    <source>
        <dbReference type="SAM" id="MobiDB-lite"/>
    </source>
</evidence>
<keyword evidence="7" id="KW-1133">Transmembrane helix</keyword>
<evidence type="ECO:0000313" key="10">
    <source>
        <dbReference type="EMBL" id="CEK75287.1"/>
    </source>
</evidence>
<dbReference type="EMBL" id="HACG01028422">
    <property type="protein sequence ID" value="CEK75287.1"/>
    <property type="molecule type" value="Transcribed_RNA"/>
</dbReference>
<evidence type="ECO:0000256" key="5">
    <source>
        <dbReference type="PROSITE-ProRule" id="PRU00277"/>
    </source>
</evidence>